<organism evidence="2 3">
    <name type="scientific">Scheffersomyces spartinae</name>
    <dbReference type="NCBI Taxonomy" id="45513"/>
    <lineage>
        <taxon>Eukaryota</taxon>
        <taxon>Fungi</taxon>
        <taxon>Dikarya</taxon>
        <taxon>Ascomycota</taxon>
        <taxon>Saccharomycotina</taxon>
        <taxon>Pichiomycetes</taxon>
        <taxon>Debaryomycetaceae</taxon>
        <taxon>Scheffersomyces</taxon>
    </lineage>
</organism>
<evidence type="ECO:0000313" key="3">
    <source>
        <dbReference type="Proteomes" id="UP000790833"/>
    </source>
</evidence>
<name>A0A9P8AJ89_9ASCO</name>
<keyword evidence="3" id="KW-1185">Reference proteome</keyword>
<comment type="caution">
    <text evidence="2">The sequence shown here is derived from an EMBL/GenBank/DDBJ whole genome shotgun (WGS) entry which is preliminary data.</text>
</comment>
<dbReference type="RefSeq" id="XP_043050755.1">
    <property type="nucleotide sequence ID" value="XM_043194431.1"/>
</dbReference>
<sequence length="128" mass="14027">MYDELDRMKIQLNILRNDMLVFIQLLATIPSDLSQQQYFNSVKLRLFVVQQSIKEYCAQYNKLLPIINLAQIRLGNELEIVAPTVSVNGNGMATPATINGSSAANTPSNVDNGPDSKKKKLSISGGAS</sequence>
<dbReference type="Proteomes" id="UP000790833">
    <property type="component" value="Unassembled WGS sequence"/>
</dbReference>
<protein>
    <submittedName>
        <fullName evidence="2">Uncharacterized protein</fullName>
    </submittedName>
</protein>
<dbReference type="GeneID" id="66117108"/>
<dbReference type="AlphaFoldDB" id="A0A9P8AJ89"/>
<accession>A0A9P8AJ89</accession>
<feature type="compositionally biased region" description="Polar residues" evidence="1">
    <location>
        <begin position="96"/>
        <end position="111"/>
    </location>
</feature>
<dbReference type="EMBL" id="JAHMUF010000004">
    <property type="protein sequence ID" value="KAG7195208.1"/>
    <property type="molecule type" value="Genomic_DNA"/>
</dbReference>
<feature type="region of interest" description="Disordered" evidence="1">
    <location>
        <begin position="96"/>
        <end position="128"/>
    </location>
</feature>
<evidence type="ECO:0000256" key="1">
    <source>
        <dbReference type="SAM" id="MobiDB-lite"/>
    </source>
</evidence>
<evidence type="ECO:0000313" key="2">
    <source>
        <dbReference type="EMBL" id="KAG7195208.1"/>
    </source>
</evidence>
<proteinExistence type="predicted"/>
<dbReference type="OrthoDB" id="8189076at2759"/>
<gene>
    <name evidence="2" type="ORF">KQ657_003734</name>
</gene>
<reference evidence="2" key="1">
    <citation type="submission" date="2021-03" db="EMBL/GenBank/DDBJ databases">
        <authorList>
            <person name="Palmer J.M."/>
        </authorList>
    </citation>
    <scope>NUCLEOTIDE SEQUENCE</scope>
    <source>
        <strain evidence="2">ARV_011</strain>
    </source>
</reference>